<reference evidence="2" key="1">
    <citation type="journal article" date="2019" name="Int. J. Syst. Evol. Microbiol.">
        <title>The Global Catalogue of Microorganisms (GCM) 10K type strain sequencing project: providing services to taxonomists for standard genome sequencing and annotation.</title>
        <authorList>
            <consortium name="The Broad Institute Genomics Platform"/>
            <consortium name="The Broad Institute Genome Sequencing Center for Infectious Disease"/>
            <person name="Wu L."/>
            <person name="Ma J."/>
        </authorList>
    </citation>
    <scope>NUCLEOTIDE SEQUENCE [LARGE SCALE GENOMIC DNA]</scope>
    <source>
        <strain evidence="2">JCM 17656</strain>
    </source>
</reference>
<protein>
    <recommendedName>
        <fullName evidence="3">Head-to-tail stopper</fullName>
    </recommendedName>
</protein>
<sequence length="119" mass="13156">MIPEDVLPHLVDVEHPGRTTDRYENEVDDWSAGATTHAEVAAWLQQNTGAEDTDQRSAQIGEWLMICNPVDTAGNALTVHGSARVHWQGLDFEVIGPPGPAYTPAEFHHYEIRLKTVEG</sequence>
<evidence type="ECO:0000313" key="2">
    <source>
        <dbReference type="Proteomes" id="UP001500707"/>
    </source>
</evidence>
<organism evidence="1 2">
    <name type="scientific">Streptomyces osmaniensis</name>
    <dbReference type="NCBI Taxonomy" id="593134"/>
    <lineage>
        <taxon>Bacteria</taxon>
        <taxon>Bacillati</taxon>
        <taxon>Actinomycetota</taxon>
        <taxon>Actinomycetes</taxon>
        <taxon>Kitasatosporales</taxon>
        <taxon>Streptomycetaceae</taxon>
        <taxon>Streptomyces</taxon>
    </lineage>
</organism>
<keyword evidence="2" id="KW-1185">Reference proteome</keyword>
<dbReference type="RefSeq" id="WP_346180192.1">
    <property type="nucleotide sequence ID" value="NZ_BAABCE010000001.1"/>
</dbReference>
<proteinExistence type="predicted"/>
<evidence type="ECO:0000313" key="1">
    <source>
        <dbReference type="EMBL" id="GAA3527834.1"/>
    </source>
</evidence>
<dbReference type="Proteomes" id="UP001500707">
    <property type="component" value="Unassembled WGS sequence"/>
</dbReference>
<name>A0ABP6V3X1_9ACTN</name>
<comment type="caution">
    <text evidence="1">The sequence shown here is derived from an EMBL/GenBank/DDBJ whole genome shotgun (WGS) entry which is preliminary data.</text>
</comment>
<gene>
    <name evidence="1" type="ORF">GCM10022295_07310</name>
</gene>
<evidence type="ECO:0008006" key="3">
    <source>
        <dbReference type="Google" id="ProtNLM"/>
    </source>
</evidence>
<accession>A0ABP6V3X1</accession>
<dbReference type="EMBL" id="BAABCE010000001">
    <property type="protein sequence ID" value="GAA3527834.1"/>
    <property type="molecule type" value="Genomic_DNA"/>
</dbReference>